<feature type="region of interest" description="Disordered" evidence="1">
    <location>
        <begin position="182"/>
        <end position="225"/>
    </location>
</feature>
<dbReference type="Proteomes" id="UP001492380">
    <property type="component" value="Unassembled WGS sequence"/>
</dbReference>
<comment type="caution">
    <text evidence="2">The sequence shown here is derived from an EMBL/GenBank/DDBJ whole genome shotgun (WGS) entry which is preliminary data.</text>
</comment>
<reference evidence="2 3" key="1">
    <citation type="submission" date="2024-04" db="EMBL/GenBank/DDBJ databases">
        <title>Phyllosticta paracitricarpa is synonymous to the EU quarantine fungus P. citricarpa based on phylogenomic analyses.</title>
        <authorList>
            <consortium name="Lawrence Berkeley National Laboratory"/>
            <person name="Van Ingen-Buijs V.A."/>
            <person name="Van Westerhoven A.C."/>
            <person name="Haridas S."/>
            <person name="Skiadas P."/>
            <person name="Martin F."/>
            <person name="Groenewald J.Z."/>
            <person name="Crous P.W."/>
            <person name="Seidl M.F."/>
        </authorList>
    </citation>
    <scope>NUCLEOTIDE SEQUENCE [LARGE SCALE GENOMIC DNA]</scope>
    <source>
        <strain evidence="2 3">CBS 123374</strain>
    </source>
</reference>
<organism evidence="2 3">
    <name type="scientific">Phyllosticta capitalensis</name>
    <dbReference type="NCBI Taxonomy" id="121624"/>
    <lineage>
        <taxon>Eukaryota</taxon>
        <taxon>Fungi</taxon>
        <taxon>Dikarya</taxon>
        <taxon>Ascomycota</taxon>
        <taxon>Pezizomycotina</taxon>
        <taxon>Dothideomycetes</taxon>
        <taxon>Dothideomycetes incertae sedis</taxon>
        <taxon>Botryosphaeriales</taxon>
        <taxon>Phyllostictaceae</taxon>
        <taxon>Phyllosticta</taxon>
    </lineage>
</organism>
<dbReference type="EMBL" id="JBBWRZ010000001">
    <property type="protein sequence ID" value="KAK8247540.1"/>
    <property type="molecule type" value="Genomic_DNA"/>
</dbReference>
<gene>
    <name evidence="2" type="ORF">HDK90DRAFT_44951</name>
</gene>
<keyword evidence="3" id="KW-1185">Reference proteome</keyword>
<evidence type="ECO:0000313" key="2">
    <source>
        <dbReference type="EMBL" id="KAK8247540.1"/>
    </source>
</evidence>
<evidence type="ECO:0000256" key="1">
    <source>
        <dbReference type="SAM" id="MobiDB-lite"/>
    </source>
</evidence>
<name>A0ABR1Z633_9PEZI</name>
<accession>A0ABR1Z633</accession>
<evidence type="ECO:0000313" key="3">
    <source>
        <dbReference type="Proteomes" id="UP001492380"/>
    </source>
</evidence>
<proteinExistence type="predicted"/>
<protein>
    <submittedName>
        <fullName evidence="2">Uncharacterized protein</fullName>
    </submittedName>
</protein>
<sequence>MQSKTRRCHARSVTVQKAASHPGIQALCIRKRSAALAVDSVAMFEVGKWSATSLLFLCLVARTVHMAPPPARPSSKTGNQSSCFDSLRRLKLLECCFCRMVSLFDVLPASAVMPKMGNQQSPSTRSRRLKLSSSGHCSYFRLVSVVSPFLSFLLPFNALSSPFYPHFFIIHRHTTTITINTCVPSSPTPKDHTHTPARPTNSKMPYPPKAYSARRPSVDRSRASRGRLRKRFRPMAPPQTTLIRLRLRSLPAPARCGAPAGPSPWSGSAPAVRSPRSRTSFYSPSVSRKIRRCELLMRVCLEKVCVCCVCGCWSLAGRHDAAKGTQEPVCLSVSLLACLLAFRACALSCPVPRAALSLASPASCLLFACLAVGG</sequence>